<protein>
    <recommendedName>
        <fullName evidence="1">Glucosidase 2 subunit beta</fullName>
    </recommendedName>
</protein>
<feature type="signal peptide" evidence="7">
    <location>
        <begin position="1"/>
        <end position="24"/>
    </location>
</feature>
<evidence type="ECO:0000256" key="6">
    <source>
        <dbReference type="SAM" id="MobiDB-lite"/>
    </source>
</evidence>
<dbReference type="Proteomes" id="UP000799757">
    <property type="component" value="Unassembled WGS sequence"/>
</dbReference>
<gene>
    <name evidence="9" type="ORF">K505DRAFT_264779</name>
</gene>
<keyword evidence="2 7" id="KW-0732">Signal</keyword>
<evidence type="ECO:0000256" key="1">
    <source>
        <dbReference type="ARBA" id="ARBA00022387"/>
    </source>
</evidence>
<dbReference type="OrthoDB" id="28322at2759"/>
<dbReference type="InterPro" id="IPR039794">
    <property type="entry name" value="Gtb1-like"/>
</dbReference>
<keyword evidence="4" id="KW-1015">Disulfide bond</keyword>
<evidence type="ECO:0000256" key="4">
    <source>
        <dbReference type="ARBA" id="ARBA00023157"/>
    </source>
</evidence>
<feature type="compositionally biased region" description="Basic and acidic residues" evidence="6">
    <location>
        <begin position="384"/>
        <end position="394"/>
    </location>
</feature>
<sequence>MGKQHLNSIALLLPLLSITTNAASDPPRPRGVGPEFAKFYKDAEAFTCISNPSIKLDIARLNDDYCDCPDGSDEPGTSACSYISPLSPPQPSRVKIGQFNESLALPGYYCKNKGHIPSYIPFTNINDGICDYELCCDGSDEWDGVGGIKCEDRCAKIGKEWRKQDEARQKSLGAANKRRKELVTEAARLKKEVEDRIKTLHTQVQGAEIKVTALEKSLQELERAEKGKVFKGTGKGGKLTVLTSLAKDTIQELINNLGRVKNERDTARSRIEELEAILRTFKEEYNPNFNDEGVKRAVKAWEDYAAQDRPGPDEAGDRDLDEILNPESESAINWAEYETTEESDVEVLYKFEEYLPEPLRDWVDAKLRDLRVMLIENGILADPHTDTPESKAVTDARQQLNSAKSELENDKTELTNHQEDLDKDYGPSGIFRALKGHCVSQDSGEYTYEFCYLDKTTQKSKKGGGHTGMGNFARIEIITVDDDVPADGKGLGAGQRYALKYENGQHCWNGPNRSTMVILACAEKDEIWKIVEEEKCVYRMEVGSPAVCGIEPAKEDASGPAHNEL</sequence>
<reference evidence="9" key="1">
    <citation type="journal article" date="2020" name="Stud. Mycol.">
        <title>101 Dothideomycetes genomes: a test case for predicting lifestyles and emergence of pathogens.</title>
        <authorList>
            <person name="Haridas S."/>
            <person name="Albert R."/>
            <person name="Binder M."/>
            <person name="Bloem J."/>
            <person name="Labutti K."/>
            <person name="Salamov A."/>
            <person name="Andreopoulos B."/>
            <person name="Baker S."/>
            <person name="Barry K."/>
            <person name="Bills G."/>
            <person name="Bluhm B."/>
            <person name="Cannon C."/>
            <person name="Castanera R."/>
            <person name="Culley D."/>
            <person name="Daum C."/>
            <person name="Ezra D."/>
            <person name="Gonzalez J."/>
            <person name="Henrissat B."/>
            <person name="Kuo A."/>
            <person name="Liang C."/>
            <person name="Lipzen A."/>
            <person name="Lutzoni F."/>
            <person name="Magnuson J."/>
            <person name="Mondo S."/>
            <person name="Nolan M."/>
            <person name="Ohm R."/>
            <person name="Pangilinan J."/>
            <person name="Park H.-J."/>
            <person name="Ramirez L."/>
            <person name="Alfaro M."/>
            <person name="Sun H."/>
            <person name="Tritt A."/>
            <person name="Yoshinaga Y."/>
            <person name="Zwiers L.-H."/>
            <person name="Turgeon B."/>
            <person name="Goodwin S."/>
            <person name="Spatafora J."/>
            <person name="Crous P."/>
            <person name="Grigoriev I."/>
        </authorList>
    </citation>
    <scope>NUCLEOTIDE SEQUENCE</scope>
    <source>
        <strain evidence="9">CBS 109.77</strain>
    </source>
</reference>
<dbReference type="PANTHER" id="PTHR12630">
    <property type="entry name" value="N-LINKED OLIGOSACCHARIDE PROCESSING"/>
    <property type="match status" value="1"/>
</dbReference>
<evidence type="ECO:0000256" key="3">
    <source>
        <dbReference type="ARBA" id="ARBA00022824"/>
    </source>
</evidence>
<dbReference type="Pfam" id="PF13015">
    <property type="entry name" value="PRKCSH_1"/>
    <property type="match status" value="1"/>
</dbReference>
<dbReference type="GO" id="GO:0006491">
    <property type="term" value="P:N-glycan processing"/>
    <property type="evidence" value="ECO:0007669"/>
    <property type="project" value="TreeGrafter"/>
</dbReference>
<dbReference type="InterPro" id="IPR036607">
    <property type="entry name" value="PRKCSH"/>
</dbReference>
<dbReference type="AlphaFoldDB" id="A0A6A6XVA6"/>
<feature type="domain" description="MRH" evidence="8">
    <location>
        <begin position="436"/>
        <end position="550"/>
    </location>
</feature>
<keyword evidence="10" id="KW-1185">Reference proteome</keyword>
<dbReference type="InterPro" id="IPR028146">
    <property type="entry name" value="PRKCSH_N"/>
</dbReference>
<feature type="chain" id="PRO_5025396197" description="Glucosidase 2 subunit beta" evidence="7">
    <location>
        <begin position="25"/>
        <end position="565"/>
    </location>
</feature>
<name>A0A6A6XVA6_9PLEO</name>
<dbReference type="Gene3D" id="2.70.130.10">
    <property type="entry name" value="Mannose-6-phosphate receptor binding domain"/>
    <property type="match status" value="1"/>
</dbReference>
<accession>A0A6A6XVA6</accession>
<dbReference type="InterPro" id="IPR009011">
    <property type="entry name" value="Man6P_isomerase_rcpt-bd_dom_sf"/>
</dbReference>
<evidence type="ECO:0000259" key="8">
    <source>
        <dbReference type="PROSITE" id="PS51914"/>
    </source>
</evidence>
<dbReference type="EMBL" id="MU001755">
    <property type="protein sequence ID" value="KAF2799975.1"/>
    <property type="molecule type" value="Genomic_DNA"/>
</dbReference>
<keyword evidence="3" id="KW-0256">Endoplasmic reticulum</keyword>
<organism evidence="9 10">
    <name type="scientific">Melanomma pulvis-pyrius CBS 109.77</name>
    <dbReference type="NCBI Taxonomy" id="1314802"/>
    <lineage>
        <taxon>Eukaryota</taxon>
        <taxon>Fungi</taxon>
        <taxon>Dikarya</taxon>
        <taxon>Ascomycota</taxon>
        <taxon>Pezizomycotina</taxon>
        <taxon>Dothideomycetes</taxon>
        <taxon>Pleosporomycetidae</taxon>
        <taxon>Pleosporales</taxon>
        <taxon>Melanommataceae</taxon>
        <taxon>Melanomma</taxon>
    </lineage>
</organism>
<dbReference type="PROSITE" id="PS51914">
    <property type="entry name" value="MRH"/>
    <property type="match status" value="1"/>
</dbReference>
<dbReference type="PANTHER" id="PTHR12630:SF1">
    <property type="entry name" value="GLUCOSIDASE 2 SUBUNIT BETA"/>
    <property type="match status" value="1"/>
</dbReference>
<keyword evidence="5" id="KW-0175">Coiled coil</keyword>
<evidence type="ECO:0000313" key="9">
    <source>
        <dbReference type="EMBL" id="KAF2799975.1"/>
    </source>
</evidence>
<evidence type="ECO:0000313" key="10">
    <source>
        <dbReference type="Proteomes" id="UP000799757"/>
    </source>
</evidence>
<dbReference type="SUPFAM" id="SSF50911">
    <property type="entry name" value="Mannose 6-phosphate receptor domain"/>
    <property type="match status" value="1"/>
</dbReference>
<feature type="region of interest" description="Disordered" evidence="6">
    <location>
        <begin position="384"/>
        <end position="410"/>
    </location>
</feature>
<feature type="coiled-coil region" evidence="5">
    <location>
        <begin position="172"/>
        <end position="224"/>
    </location>
</feature>
<evidence type="ECO:0000256" key="5">
    <source>
        <dbReference type="SAM" id="Coils"/>
    </source>
</evidence>
<evidence type="ECO:0000256" key="2">
    <source>
        <dbReference type="ARBA" id="ARBA00022729"/>
    </source>
</evidence>
<evidence type="ECO:0000256" key="7">
    <source>
        <dbReference type="SAM" id="SignalP"/>
    </source>
</evidence>
<dbReference type="Pfam" id="PF12999">
    <property type="entry name" value="PRKCSH-like"/>
    <property type="match status" value="2"/>
</dbReference>
<dbReference type="InterPro" id="IPR044865">
    <property type="entry name" value="MRH_dom"/>
</dbReference>
<dbReference type="GO" id="GO:0017177">
    <property type="term" value="C:glucosidase II complex"/>
    <property type="evidence" value="ECO:0007669"/>
    <property type="project" value="TreeGrafter"/>
</dbReference>
<proteinExistence type="predicted"/>
<feature type="coiled-coil region" evidence="5">
    <location>
        <begin position="250"/>
        <end position="284"/>
    </location>
</feature>